<proteinExistence type="inferred from homology"/>
<evidence type="ECO:0000256" key="3">
    <source>
        <dbReference type="ARBA" id="ARBA00023274"/>
    </source>
</evidence>
<protein>
    <submittedName>
        <fullName evidence="7">Uncharacterized protein LOC110973815</fullName>
    </submittedName>
</protein>
<dbReference type="KEGG" id="aplc:110973815"/>
<evidence type="ECO:0000256" key="5">
    <source>
        <dbReference type="SAM" id="MobiDB-lite"/>
    </source>
</evidence>
<dbReference type="Gene3D" id="4.10.640.10">
    <property type="entry name" value="Ribosomal protein S18"/>
    <property type="match status" value="1"/>
</dbReference>
<dbReference type="GO" id="GO:0005763">
    <property type="term" value="C:mitochondrial small ribosomal subunit"/>
    <property type="evidence" value="ECO:0007669"/>
    <property type="project" value="TreeGrafter"/>
</dbReference>
<dbReference type="GeneID" id="110973815"/>
<organism evidence="6 7">
    <name type="scientific">Acanthaster planci</name>
    <name type="common">Crown-of-thorns starfish</name>
    <dbReference type="NCBI Taxonomy" id="133434"/>
    <lineage>
        <taxon>Eukaryota</taxon>
        <taxon>Metazoa</taxon>
        <taxon>Echinodermata</taxon>
        <taxon>Eleutherozoa</taxon>
        <taxon>Asterozoa</taxon>
        <taxon>Asteroidea</taxon>
        <taxon>Valvatacea</taxon>
        <taxon>Valvatida</taxon>
        <taxon>Acanthasteridae</taxon>
        <taxon>Acanthaster</taxon>
    </lineage>
</organism>
<evidence type="ECO:0000256" key="1">
    <source>
        <dbReference type="ARBA" id="ARBA00005589"/>
    </source>
</evidence>
<feature type="region of interest" description="Disordered" evidence="5">
    <location>
        <begin position="75"/>
        <end position="95"/>
    </location>
</feature>
<keyword evidence="3 4" id="KW-0687">Ribonucleoprotein</keyword>
<dbReference type="GO" id="GO:0003735">
    <property type="term" value="F:structural constituent of ribosome"/>
    <property type="evidence" value="ECO:0007669"/>
    <property type="project" value="InterPro"/>
</dbReference>
<dbReference type="RefSeq" id="XP_022080629.1">
    <property type="nucleotide sequence ID" value="XM_022224937.1"/>
</dbReference>
<dbReference type="OMA" id="LFDIRYT"/>
<dbReference type="NCBIfam" id="TIGR00165">
    <property type="entry name" value="S18"/>
    <property type="match status" value="1"/>
</dbReference>
<gene>
    <name evidence="7" type="primary">LOC110973815</name>
</gene>
<dbReference type="AlphaFoldDB" id="A0A8B7XIK6"/>
<comment type="similarity">
    <text evidence="1 4">Belongs to the bacterial ribosomal protein bS18 family.</text>
</comment>
<accession>A0A8B7XIK6</accession>
<name>A0A8B7XIK6_ACAPL</name>
<keyword evidence="6" id="KW-1185">Reference proteome</keyword>
<evidence type="ECO:0000256" key="4">
    <source>
        <dbReference type="RuleBase" id="RU003910"/>
    </source>
</evidence>
<reference evidence="7" key="1">
    <citation type="submission" date="2025-08" db="UniProtKB">
        <authorList>
            <consortium name="RefSeq"/>
        </authorList>
    </citation>
    <scope>IDENTIFICATION</scope>
</reference>
<dbReference type="GO" id="GO:0032543">
    <property type="term" value="P:mitochondrial translation"/>
    <property type="evidence" value="ECO:0007669"/>
    <property type="project" value="TreeGrafter"/>
</dbReference>
<dbReference type="InterPro" id="IPR036870">
    <property type="entry name" value="Ribosomal_bS18_sf"/>
</dbReference>
<dbReference type="GO" id="GO:0070181">
    <property type="term" value="F:small ribosomal subunit rRNA binding"/>
    <property type="evidence" value="ECO:0007669"/>
    <property type="project" value="TreeGrafter"/>
</dbReference>
<keyword evidence="2 4" id="KW-0689">Ribosomal protein</keyword>
<dbReference type="InterPro" id="IPR001648">
    <property type="entry name" value="Ribosomal_bS18"/>
</dbReference>
<dbReference type="SUPFAM" id="SSF46911">
    <property type="entry name" value="Ribosomal protein S18"/>
    <property type="match status" value="1"/>
</dbReference>
<dbReference type="PANTHER" id="PTHR13479:SF40">
    <property type="entry name" value="SMALL RIBOSOMAL SUBUNIT PROTEIN BS18M"/>
    <property type="match status" value="1"/>
</dbReference>
<sequence>MAALMKHHQIRALCEKVNMLTFLKRSCGAFLSKNYSQWSLRSISASVLNTNNTSHLGIAPTITLPSRKFQTDLNAQEGEQHQEQSPDHPQPSIEDPFKEPVEPCILCKSKVPVSYKNVQLLSQFVSPNTGRIYGRYITKLCSYQQRRVTKAIKRARKMGFMPYMYRETIFLKDPNLFDIRYTGNVEIAMKEPSNLVEPQTHEEPQPQDEIPDK</sequence>
<evidence type="ECO:0000256" key="2">
    <source>
        <dbReference type="ARBA" id="ARBA00022980"/>
    </source>
</evidence>
<dbReference type="Pfam" id="PF01084">
    <property type="entry name" value="Ribosomal_S18"/>
    <property type="match status" value="1"/>
</dbReference>
<feature type="region of interest" description="Disordered" evidence="5">
    <location>
        <begin position="192"/>
        <end position="213"/>
    </location>
</feature>
<dbReference type="PRINTS" id="PR00974">
    <property type="entry name" value="RIBOSOMALS18"/>
</dbReference>
<dbReference type="OrthoDB" id="10066799at2759"/>
<evidence type="ECO:0000313" key="6">
    <source>
        <dbReference type="Proteomes" id="UP000694845"/>
    </source>
</evidence>
<dbReference type="PANTHER" id="PTHR13479">
    <property type="entry name" value="30S RIBOSOMAL PROTEIN S18"/>
    <property type="match status" value="1"/>
</dbReference>
<feature type="compositionally biased region" description="Basic and acidic residues" evidence="5">
    <location>
        <begin position="199"/>
        <end position="213"/>
    </location>
</feature>
<evidence type="ECO:0000313" key="7">
    <source>
        <dbReference type="RefSeq" id="XP_022080629.1"/>
    </source>
</evidence>
<dbReference type="Proteomes" id="UP000694845">
    <property type="component" value="Unplaced"/>
</dbReference>